<dbReference type="OrthoDB" id="40970at2759"/>
<sequence>MIEVPEIVNSTQMEESINFTKAYIGSIEWTNNMTYGEILKNKKYSGCNLCSYKKDNDTIANSTPDDLIIGLLYSDFPNNLLTLVRSIRTTGCKATIAILTCTDVEKQLPPKYLENLENCGVNLVPIPRIGRIQNIHGNLLRHLIFAMFLNQYWKSFNRVVILDVYDTYFQRDPFTTEFNMTNVFFSYESKKFSVNGVNNLWVSRLDANYSKSKYFDKYPLCSGLFVGTSENLVKFYRTFVNLSFWKWVAFKAQDQGTLNAMFYNNKFGDLVQIDPDRKYVSAYLHNFIKSENKTDLVRYDDGVIPRIIHQYDRKQQSSEFIKTACPMLGFWQRKPYARYDWRHIS</sequence>
<dbReference type="RefSeq" id="XP_001319234.1">
    <property type="nucleotide sequence ID" value="XM_001319199.1"/>
</dbReference>
<dbReference type="VEuPathDB" id="TrichDB:TVAGG3_0974250"/>
<name>A2EK27_TRIV3</name>
<reference evidence="1" key="1">
    <citation type="submission" date="2006-10" db="EMBL/GenBank/DDBJ databases">
        <authorList>
            <person name="Amadeo P."/>
            <person name="Zhao Q."/>
            <person name="Wortman J."/>
            <person name="Fraser-Liggett C."/>
            <person name="Carlton J."/>
        </authorList>
    </citation>
    <scope>NUCLEOTIDE SEQUENCE</scope>
    <source>
        <strain evidence="1">G3</strain>
    </source>
</reference>
<dbReference type="AlphaFoldDB" id="A2EK27"/>
<reference evidence="1" key="2">
    <citation type="journal article" date="2007" name="Science">
        <title>Draft genome sequence of the sexually transmitted pathogen Trichomonas vaginalis.</title>
        <authorList>
            <person name="Carlton J.M."/>
            <person name="Hirt R.P."/>
            <person name="Silva J.C."/>
            <person name="Delcher A.L."/>
            <person name="Schatz M."/>
            <person name="Zhao Q."/>
            <person name="Wortman J.R."/>
            <person name="Bidwell S.L."/>
            <person name="Alsmark U.C.M."/>
            <person name="Besteiro S."/>
            <person name="Sicheritz-Ponten T."/>
            <person name="Noel C.J."/>
            <person name="Dacks J.B."/>
            <person name="Foster P.G."/>
            <person name="Simillion C."/>
            <person name="Van de Peer Y."/>
            <person name="Miranda-Saavedra D."/>
            <person name="Barton G.J."/>
            <person name="Westrop G.D."/>
            <person name="Mueller S."/>
            <person name="Dessi D."/>
            <person name="Fiori P.L."/>
            <person name="Ren Q."/>
            <person name="Paulsen I."/>
            <person name="Zhang H."/>
            <person name="Bastida-Corcuera F.D."/>
            <person name="Simoes-Barbosa A."/>
            <person name="Brown M.T."/>
            <person name="Hayes R.D."/>
            <person name="Mukherjee M."/>
            <person name="Okumura C.Y."/>
            <person name="Schneider R."/>
            <person name="Smith A.J."/>
            <person name="Vanacova S."/>
            <person name="Villalvazo M."/>
            <person name="Haas B.J."/>
            <person name="Pertea M."/>
            <person name="Feldblyum T.V."/>
            <person name="Utterback T.R."/>
            <person name="Shu C.L."/>
            <person name="Osoegawa K."/>
            <person name="de Jong P.J."/>
            <person name="Hrdy I."/>
            <person name="Horvathova L."/>
            <person name="Zubacova Z."/>
            <person name="Dolezal P."/>
            <person name="Malik S.B."/>
            <person name="Logsdon J.M. Jr."/>
            <person name="Henze K."/>
            <person name="Gupta A."/>
            <person name="Wang C.C."/>
            <person name="Dunne R.L."/>
            <person name="Upcroft J.A."/>
            <person name="Upcroft P."/>
            <person name="White O."/>
            <person name="Salzberg S.L."/>
            <person name="Tang P."/>
            <person name="Chiu C.-H."/>
            <person name="Lee Y.-S."/>
            <person name="Embley T.M."/>
            <person name="Coombs G.H."/>
            <person name="Mottram J.C."/>
            <person name="Tachezy J."/>
            <person name="Fraser-Liggett C.M."/>
            <person name="Johnson P.J."/>
        </authorList>
    </citation>
    <scope>NUCLEOTIDE SEQUENCE [LARGE SCALE GENOMIC DNA]</scope>
    <source>
        <strain evidence="1">G3</strain>
    </source>
</reference>
<dbReference type="Proteomes" id="UP000001542">
    <property type="component" value="Unassembled WGS sequence"/>
</dbReference>
<proteinExistence type="predicted"/>
<accession>A2EK27</accession>
<dbReference type="EMBL" id="DS113410">
    <property type="protein sequence ID" value="EAY07011.1"/>
    <property type="molecule type" value="Genomic_DNA"/>
</dbReference>
<keyword evidence="2" id="KW-1185">Reference proteome</keyword>
<protein>
    <recommendedName>
        <fullName evidence="3">Nucleotide-diphospho-sugar transferase domain-containing protein</fullName>
    </recommendedName>
</protein>
<dbReference type="InterPro" id="IPR029044">
    <property type="entry name" value="Nucleotide-diphossugar_trans"/>
</dbReference>
<organism evidence="1 2">
    <name type="scientific">Trichomonas vaginalis (strain ATCC PRA-98 / G3)</name>
    <dbReference type="NCBI Taxonomy" id="412133"/>
    <lineage>
        <taxon>Eukaryota</taxon>
        <taxon>Metamonada</taxon>
        <taxon>Parabasalia</taxon>
        <taxon>Trichomonadida</taxon>
        <taxon>Trichomonadidae</taxon>
        <taxon>Trichomonas</taxon>
    </lineage>
</organism>
<gene>
    <name evidence="1" type="ORF">TVAG_174810</name>
</gene>
<dbReference type="SUPFAM" id="SSF53448">
    <property type="entry name" value="Nucleotide-diphospho-sugar transferases"/>
    <property type="match status" value="1"/>
</dbReference>
<evidence type="ECO:0000313" key="2">
    <source>
        <dbReference type="Proteomes" id="UP000001542"/>
    </source>
</evidence>
<dbReference type="KEGG" id="tva:4764895"/>
<dbReference type="InParanoid" id="A2EK27"/>
<dbReference type="VEuPathDB" id="TrichDB:TVAG_174810"/>
<evidence type="ECO:0000313" key="1">
    <source>
        <dbReference type="EMBL" id="EAY07011.1"/>
    </source>
</evidence>
<evidence type="ECO:0008006" key="3">
    <source>
        <dbReference type="Google" id="ProtNLM"/>
    </source>
</evidence>